<evidence type="ECO:0000313" key="2">
    <source>
        <dbReference type="EMBL" id="MEQ2242263.1"/>
    </source>
</evidence>
<proteinExistence type="predicted"/>
<feature type="chain" id="PRO_5045806872" evidence="1">
    <location>
        <begin position="33"/>
        <end position="108"/>
    </location>
</feature>
<protein>
    <submittedName>
        <fullName evidence="2">Uncharacterized protein</fullName>
    </submittedName>
</protein>
<feature type="signal peptide" evidence="1">
    <location>
        <begin position="1"/>
        <end position="32"/>
    </location>
</feature>
<evidence type="ECO:0000313" key="3">
    <source>
        <dbReference type="Proteomes" id="UP001482620"/>
    </source>
</evidence>
<reference evidence="2 3" key="1">
    <citation type="submission" date="2021-06" db="EMBL/GenBank/DDBJ databases">
        <authorList>
            <person name="Palmer J.M."/>
        </authorList>
    </citation>
    <scope>NUCLEOTIDE SEQUENCE [LARGE SCALE GENOMIC DNA]</scope>
    <source>
        <strain evidence="3">if_2019</strain>
        <tissue evidence="2">Muscle</tissue>
    </source>
</reference>
<dbReference type="Proteomes" id="UP001482620">
    <property type="component" value="Unassembled WGS sequence"/>
</dbReference>
<sequence length="108" mass="12142">MAPCKMWTGFKGLSLALVIGLFLCMQQTPQDAAPHRKRWTPDGSHLRALGEGDRGHPFLQNYWYHYVYDTVKSQNKTDCYVCSCMPTHSLGPTIYAKAMNKSQAKCAA</sequence>
<keyword evidence="3" id="KW-1185">Reference proteome</keyword>
<dbReference type="EMBL" id="JAHRIQ010063853">
    <property type="protein sequence ID" value="MEQ2242263.1"/>
    <property type="molecule type" value="Genomic_DNA"/>
</dbReference>
<comment type="caution">
    <text evidence="2">The sequence shown here is derived from an EMBL/GenBank/DDBJ whole genome shotgun (WGS) entry which is preliminary data.</text>
</comment>
<gene>
    <name evidence="2" type="ORF">ILYODFUR_033889</name>
</gene>
<organism evidence="2 3">
    <name type="scientific">Ilyodon furcidens</name>
    <name type="common">goldbreast splitfin</name>
    <dbReference type="NCBI Taxonomy" id="33524"/>
    <lineage>
        <taxon>Eukaryota</taxon>
        <taxon>Metazoa</taxon>
        <taxon>Chordata</taxon>
        <taxon>Craniata</taxon>
        <taxon>Vertebrata</taxon>
        <taxon>Euteleostomi</taxon>
        <taxon>Actinopterygii</taxon>
        <taxon>Neopterygii</taxon>
        <taxon>Teleostei</taxon>
        <taxon>Neoteleostei</taxon>
        <taxon>Acanthomorphata</taxon>
        <taxon>Ovalentaria</taxon>
        <taxon>Atherinomorphae</taxon>
        <taxon>Cyprinodontiformes</taxon>
        <taxon>Goodeidae</taxon>
        <taxon>Ilyodon</taxon>
    </lineage>
</organism>
<keyword evidence="1" id="KW-0732">Signal</keyword>
<evidence type="ECO:0000256" key="1">
    <source>
        <dbReference type="SAM" id="SignalP"/>
    </source>
</evidence>
<name>A0ABV0UDP8_9TELE</name>
<accession>A0ABV0UDP8</accession>